<accession>H0GUI4</accession>
<comment type="caution">
    <text evidence="2">The sequence shown here is derived from an EMBL/GenBank/DDBJ whole genome shotgun (WGS) entry which is preliminary data.</text>
</comment>
<dbReference type="PhylomeDB" id="H0GUI4"/>
<evidence type="ECO:0000313" key="3">
    <source>
        <dbReference type="Proteomes" id="UP000009009"/>
    </source>
</evidence>
<feature type="compositionally biased region" description="Polar residues" evidence="1">
    <location>
        <begin position="1"/>
        <end position="26"/>
    </location>
</feature>
<protein>
    <submittedName>
        <fullName evidence="2">Edc1p</fullName>
    </submittedName>
</protein>
<dbReference type="OrthoDB" id="4069652at2759"/>
<keyword evidence="3" id="KW-1185">Reference proteome</keyword>
<feature type="compositionally biased region" description="Polar residues" evidence="1">
    <location>
        <begin position="58"/>
        <end position="68"/>
    </location>
</feature>
<evidence type="ECO:0000256" key="1">
    <source>
        <dbReference type="SAM" id="MobiDB-lite"/>
    </source>
</evidence>
<evidence type="ECO:0000313" key="2">
    <source>
        <dbReference type="EMBL" id="EHN02514.1"/>
    </source>
</evidence>
<dbReference type="HOGENOM" id="CLU_2062807_0_0_1"/>
<dbReference type="Proteomes" id="UP000009009">
    <property type="component" value="Unassembled WGS sequence"/>
</dbReference>
<dbReference type="AlphaFoldDB" id="H0GUI4"/>
<proteinExistence type="predicted"/>
<reference evidence="2 3" key="1">
    <citation type="journal article" date="2012" name="FEMS Yeast Res.">
        <title>The genome sequence of the wine yeast VIN7 reveals an allotriploid hybrid genome with Saccharomyces cerevisiae and Saccharomyces kudriavzevii origins.</title>
        <authorList>
            <person name="Borneman A.R."/>
            <person name="Desany B.A."/>
            <person name="Riches D."/>
            <person name="Affourtit J.P."/>
            <person name="Forgan A.H."/>
            <person name="Pretorius I.S."/>
            <person name="Egholm M."/>
            <person name="Chambers P.J."/>
        </authorList>
    </citation>
    <scope>NUCLEOTIDE SEQUENCE [LARGE SCALE GENOMIC DNA]</scope>
    <source>
        <strain evidence="2 3">VIN7</strain>
    </source>
</reference>
<name>H0GUI4_SACCK</name>
<feature type="region of interest" description="Disordered" evidence="1">
    <location>
        <begin position="1"/>
        <end position="82"/>
    </location>
</feature>
<sequence length="119" mass="13453">MSTDTMYFNSSRLLPSAGKNKTNNLIKQKPRNNRASGNTAKNISNNTSTTDIPPPQTLPNGENQTSAILPTRSRLSTRRNTPRLLRPPLCLLPVKRTENTIRRVHDRATRMKVVYTVRI</sequence>
<gene>
    <name evidence="2" type="ORF">VIN7_6978</name>
</gene>
<dbReference type="EMBL" id="AGVY01000204">
    <property type="protein sequence ID" value="EHN02514.1"/>
    <property type="molecule type" value="Genomic_DNA"/>
</dbReference>
<organism evidence="2 3">
    <name type="scientific">Saccharomyces cerevisiae x Saccharomyces kudriavzevii (strain VIN7)</name>
    <name type="common">Yeast</name>
    <dbReference type="NCBI Taxonomy" id="1095631"/>
    <lineage>
        <taxon>Eukaryota</taxon>
        <taxon>Fungi</taxon>
        <taxon>Dikarya</taxon>
        <taxon>Ascomycota</taxon>
        <taxon>Saccharomycotina</taxon>
        <taxon>Saccharomycetes</taxon>
        <taxon>Saccharomycetales</taxon>
        <taxon>Saccharomycetaceae</taxon>
        <taxon>Saccharomyces</taxon>
    </lineage>
</organism>
<feature type="compositionally biased region" description="Polar residues" evidence="1">
    <location>
        <begin position="33"/>
        <end position="51"/>
    </location>
</feature>